<dbReference type="InterPro" id="IPR001647">
    <property type="entry name" value="HTH_TetR"/>
</dbReference>
<evidence type="ECO:0000313" key="5">
    <source>
        <dbReference type="Proteomes" id="UP000029507"/>
    </source>
</evidence>
<dbReference type="Proteomes" id="UP000029507">
    <property type="component" value="Chromosome"/>
</dbReference>
<dbReference type="PROSITE" id="PS50977">
    <property type="entry name" value="HTH_TETR_2"/>
    <property type="match status" value="1"/>
</dbReference>
<dbReference type="RefSeq" id="WP_038693888.1">
    <property type="nucleotide sequence ID" value="NZ_CP009286.1"/>
</dbReference>
<dbReference type="Pfam" id="PF00440">
    <property type="entry name" value="TetR_N"/>
    <property type="match status" value="1"/>
</dbReference>
<dbReference type="InterPro" id="IPR050624">
    <property type="entry name" value="HTH-type_Tx_Regulator"/>
</dbReference>
<dbReference type="HOGENOM" id="CLU_092792_2_0_9"/>
<dbReference type="InterPro" id="IPR041483">
    <property type="entry name" value="TetR_C_34"/>
</dbReference>
<dbReference type="Gene3D" id="1.10.357.10">
    <property type="entry name" value="Tetracycline Repressor, domain 2"/>
    <property type="match status" value="1"/>
</dbReference>
<evidence type="ECO:0000256" key="2">
    <source>
        <dbReference type="PROSITE-ProRule" id="PRU00335"/>
    </source>
</evidence>
<dbReference type="STRING" id="169760.PSTEL_05185"/>
<protein>
    <recommendedName>
        <fullName evidence="3">HTH tetR-type domain-containing protein</fullName>
    </recommendedName>
</protein>
<keyword evidence="1 2" id="KW-0238">DNA-binding</keyword>
<dbReference type="KEGG" id="pste:PSTEL_05185"/>
<reference evidence="4 5" key="1">
    <citation type="submission" date="2014-08" db="EMBL/GenBank/DDBJ databases">
        <title>Comparative genomics of the Paenibacillus odorifer group.</title>
        <authorList>
            <person name="den Bakker H.C."/>
            <person name="Tsai Y.-C."/>
            <person name="Martin N."/>
            <person name="Korlach J."/>
            <person name="Wiedmann M."/>
        </authorList>
    </citation>
    <scope>NUCLEOTIDE SEQUENCE [LARGE SCALE GENOMIC DNA]</scope>
    <source>
        <strain evidence="4 5">DSM 14472</strain>
    </source>
</reference>
<evidence type="ECO:0000259" key="3">
    <source>
        <dbReference type="PROSITE" id="PS50977"/>
    </source>
</evidence>
<dbReference type="GO" id="GO:0003677">
    <property type="term" value="F:DNA binding"/>
    <property type="evidence" value="ECO:0007669"/>
    <property type="project" value="UniProtKB-UniRule"/>
</dbReference>
<evidence type="ECO:0000313" key="4">
    <source>
        <dbReference type="EMBL" id="AIQ62585.1"/>
    </source>
</evidence>
<dbReference type="PANTHER" id="PTHR43479:SF11">
    <property type="entry name" value="ACREF_ENVCD OPERON REPRESSOR-RELATED"/>
    <property type="match status" value="1"/>
</dbReference>
<keyword evidence="5" id="KW-1185">Reference proteome</keyword>
<proteinExistence type="predicted"/>
<feature type="domain" description="HTH tetR-type" evidence="3">
    <location>
        <begin position="13"/>
        <end position="73"/>
    </location>
</feature>
<dbReference type="SUPFAM" id="SSF46689">
    <property type="entry name" value="Homeodomain-like"/>
    <property type="match status" value="1"/>
</dbReference>
<sequence length="220" mass="25910">MDWKRARSTEQIESRKQEILDVAYRLFEETEYDHITLNGISRELQISKPSIYRYFSSREEIFLDIYGQEYEHFTKQLIEALMELRSDPLPTEVSLIWVRIYRNHPKLLKLMPYLGIALEKNSSESSLRSFKAANIGLQEQLAKQLTVLYPILTIQDGFYIQYYVFLIASSLWTLSNPTEPLQKILGDYQHLNIDYSFNYVLTQGIEAHINDSLQKKQKDA</sequence>
<evidence type="ECO:0000256" key="1">
    <source>
        <dbReference type="ARBA" id="ARBA00023125"/>
    </source>
</evidence>
<dbReference type="AlphaFoldDB" id="A0A089LR61"/>
<name>A0A089LR61_9BACL</name>
<accession>A0A089LR61</accession>
<dbReference type="EMBL" id="CP009286">
    <property type="protein sequence ID" value="AIQ62585.1"/>
    <property type="molecule type" value="Genomic_DNA"/>
</dbReference>
<gene>
    <name evidence="4" type="ORF">PSTEL_05185</name>
</gene>
<organism evidence="4 5">
    <name type="scientific">Paenibacillus stellifer</name>
    <dbReference type="NCBI Taxonomy" id="169760"/>
    <lineage>
        <taxon>Bacteria</taxon>
        <taxon>Bacillati</taxon>
        <taxon>Bacillota</taxon>
        <taxon>Bacilli</taxon>
        <taxon>Bacillales</taxon>
        <taxon>Paenibacillaceae</taxon>
        <taxon>Paenibacillus</taxon>
    </lineage>
</organism>
<dbReference type="Pfam" id="PF17929">
    <property type="entry name" value="TetR_C_34"/>
    <property type="match status" value="1"/>
</dbReference>
<dbReference type="InterPro" id="IPR009057">
    <property type="entry name" value="Homeodomain-like_sf"/>
</dbReference>
<dbReference type="PANTHER" id="PTHR43479">
    <property type="entry name" value="ACREF/ENVCD OPERON REPRESSOR-RELATED"/>
    <property type="match status" value="1"/>
</dbReference>
<feature type="DNA-binding region" description="H-T-H motif" evidence="2">
    <location>
        <begin position="36"/>
        <end position="55"/>
    </location>
</feature>
<dbReference type="PRINTS" id="PR00455">
    <property type="entry name" value="HTHTETR"/>
</dbReference>
<dbReference type="OrthoDB" id="9814200at2"/>